<protein>
    <submittedName>
        <fullName evidence="2">Uncharacterized protein</fullName>
    </submittedName>
</protein>
<sequence>MESKDRRHPERKNKSLEQKAESQRIEAARLLCCLQYLVPYSSRLQRIHLPNRLELRFKAPERRLLAPARGNSRHMLQGTDESPLPVVG</sequence>
<feature type="region of interest" description="Disordered" evidence="1">
    <location>
        <begin position="66"/>
        <end position="88"/>
    </location>
</feature>
<evidence type="ECO:0000313" key="3">
    <source>
        <dbReference type="Proteomes" id="UP000244005"/>
    </source>
</evidence>
<feature type="region of interest" description="Disordered" evidence="1">
    <location>
        <begin position="1"/>
        <end position="20"/>
    </location>
</feature>
<reference evidence="3" key="1">
    <citation type="journal article" date="2017" name="Cell">
        <title>Insights into land plant evolution garnered from the Marchantia polymorpha genome.</title>
        <authorList>
            <person name="Bowman J.L."/>
            <person name="Kohchi T."/>
            <person name="Yamato K.T."/>
            <person name="Jenkins J."/>
            <person name="Shu S."/>
            <person name="Ishizaki K."/>
            <person name="Yamaoka S."/>
            <person name="Nishihama R."/>
            <person name="Nakamura Y."/>
            <person name="Berger F."/>
            <person name="Adam C."/>
            <person name="Aki S.S."/>
            <person name="Althoff F."/>
            <person name="Araki T."/>
            <person name="Arteaga-Vazquez M.A."/>
            <person name="Balasubrmanian S."/>
            <person name="Barry K."/>
            <person name="Bauer D."/>
            <person name="Boehm C.R."/>
            <person name="Briginshaw L."/>
            <person name="Caballero-Perez J."/>
            <person name="Catarino B."/>
            <person name="Chen F."/>
            <person name="Chiyoda S."/>
            <person name="Chovatia M."/>
            <person name="Davies K.M."/>
            <person name="Delmans M."/>
            <person name="Demura T."/>
            <person name="Dierschke T."/>
            <person name="Dolan L."/>
            <person name="Dorantes-Acosta A.E."/>
            <person name="Eklund D.M."/>
            <person name="Florent S.N."/>
            <person name="Flores-Sandoval E."/>
            <person name="Fujiyama A."/>
            <person name="Fukuzawa H."/>
            <person name="Galik B."/>
            <person name="Grimanelli D."/>
            <person name="Grimwood J."/>
            <person name="Grossniklaus U."/>
            <person name="Hamada T."/>
            <person name="Haseloff J."/>
            <person name="Hetherington A.J."/>
            <person name="Higo A."/>
            <person name="Hirakawa Y."/>
            <person name="Hundley H.N."/>
            <person name="Ikeda Y."/>
            <person name="Inoue K."/>
            <person name="Inoue S.I."/>
            <person name="Ishida S."/>
            <person name="Jia Q."/>
            <person name="Kakita M."/>
            <person name="Kanazawa T."/>
            <person name="Kawai Y."/>
            <person name="Kawashima T."/>
            <person name="Kennedy M."/>
            <person name="Kinose K."/>
            <person name="Kinoshita T."/>
            <person name="Kohara Y."/>
            <person name="Koide E."/>
            <person name="Komatsu K."/>
            <person name="Kopischke S."/>
            <person name="Kubo M."/>
            <person name="Kyozuka J."/>
            <person name="Lagercrantz U."/>
            <person name="Lin S.S."/>
            <person name="Lindquist E."/>
            <person name="Lipzen A.M."/>
            <person name="Lu C.W."/>
            <person name="De Luna E."/>
            <person name="Martienssen R.A."/>
            <person name="Minamino N."/>
            <person name="Mizutani M."/>
            <person name="Mizutani M."/>
            <person name="Mochizuki N."/>
            <person name="Monte I."/>
            <person name="Mosher R."/>
            <person name="Nagasaki H."/>
            <person name="Nakagami H."/>
            <person name="Naramoto S."/>
            <person name="Nishitani K."/>
            <person name="Ohtani M."/>
            <person name="Okamoto T."/>
            <person name="Okumura M."/>
            <person name="Phillips J."/>
            <person name="Pollak B."/>
            <person name="Reinders A."/>
            <person name="Rovekamp M."/>
            <person name="Sano R."/>
            <person name="Sawa S."/>
            <person name="Schmid M.W."/>
            <person name="Shirakawa M."/>
            <person name="Solano R."/>
            <person name="Spunde A."/>
            <person name="Suetsugu N."/>
            <person name="Sugano S."/>
            <person name="Sugiyama A."/>
            <person name="Sun R."/>
            <person name="Suzuki Y."/>
            <person name="Takenaka M."/>
            <person name="Takezawa D."/>
            <person name="Tomogane H."/>
            <person name="Tsuzuki M."/>
            <person name="Ueda T."/>
            <person name="Umeda M."/>
            <person name="Ward J.M."/>
            <person name="Watanabe Y."/>
            <person name="Yazaki K."/>
            <person name="Yokoyama R."/>
            <person name="Yoshitake Y."/>
            <person name="Yotsui I."/>
            <person name="Zachgo S."/>
            <person name="Schmutz J."/>
        </authorList>
    </citation>
    <scope>NUCLEOTIDE SEQUENCE [LARGE SCALE GENOMIC DNA]</scope>
    <source>
        <strain evidence="3">Tak-1</strain>
    </source>
</reference>
<accession>A0A2R6X7C7</accession>
<keyword evidence="3" id="KW-1185">Reference proteome</keyword>
<gene>
    <name evidence="2" type="ORF">MARPO_0032s0161</name>
</gene>
<name>A0A2R6X7C7_MARPO</name>
<organism evidence="2 3">
    <name type="scientific">Marchantia polymorpha</name>
    <name type="common">Common liverwort</name>
    <name type="synonym">Marchantia aquatica</name>
    <dbReference type="NCBI Taxonomy" id="3197"/>
    <lineage>
        <taxon>Eukaryota</taxon>
        <taxon>Viridiplantae</taxon>
        <taxon>Streptophyta</taxon>
        <taxon>Embryophyta</taxon>
        <taxon>Marchantiophyta</taxon>
        <taxon>Marchantiopsida</taxon>
        <taxon>Marchantiidae</taxon>
        <taxon>Marchantiales</taxon>
        <taxon>Marchantiaceae</taxon>
        <taxon>Marchantia</taxon>
    </lineage>
</organism>
<dbReference type="Proteomes" id="UP000244005">
    <property type="component" value="Unassembled WGS sequence"/>
</dbReference>
<dbReference type="AlphaFoldDB" id="A0A2R6X7C7"/>
<evidence type="ECO:0000256" key="1">
    <source>
        <dbReference type="SAM" id="MobiDB-lite"/>
    </source>
</evidence>
<proteinExistence type="predicted"/>
<dbReference type="EMBL" id="KZ772704">
    <property type="protein sequence ID" value="PTQ41999.1"/>
    <property type="molecule type" value="Genomic_DNA"/>
</dbReference>
<evidence type="ECO:0000313" key="2">
    <source>
        <dbReference type="EMBL" id="PTQ41999.1"/>
    </source>
</evidence>